<feature type="region of interest" description="Disordered" evidence="11">
    <location>
        <begin position="54"/>
        <end position="74"/>
    </location>
</feature>
<comment type="domain">
    <text evidence="10">The pseudokinase domain, the coiled-coil (CC), and C-terminal knob domain (CK) form a structural unit (PKC) that forms an extensive high-affinity interaction surface for PAN2.</text>
</comment>
<evidence type="ECO:0000256" key="9">
    <source>
        <dbReference type="ARBA" id="ARBA00023054"/>
    </source>
</evidence>
<keyword evidence="3 10" id="KW-0963">Cytoplasm</keyword>
<feature type="region of interest" description="Disordered" evidence="11">
    <location>
        <begin position="1695"/>
        <end position="1719"/>
    </location>
</feature>
<evidence type="ECO:0000256" key="7">
    <source>
        <dbReference type="ARBA" id="ARBA00022840"/>
    </source>
</evidence>
<evidence type="ECO:0000313" key="15">
    <source>
        <dbReference type="EMBL" id="THH07581.1"/>
    </source>
</evidence>
<feature type="binding site" evidence="10">
    <location>
        <position position="232"/>
    </location>
    <ligand>
        <name>ATP</name>
        <dbReference type="ChEBI" id="CHEBI:30616"/>
    </ligand>
</feature>
<feature type="compositionally biased region" description="Low complexity" evidence="11">
    <location>
        <begin position="1342"/>
        <end position="1355"/>
    </location>
</feature>
<dbReference type="PANTHER" id="PTHR12272">
    <property type="entry name" value="DEADENYLATION COMPLEX SUBUNIT PAN3"/>
    <property type="match status" value="1"/>
</dbReference>
<name>A0A4S4L958_9AGAM</name>
<feature type="region of interest" description="Disordered" evidence="11">
    <location>
        <begin position="1196"/>
        <end position="1232"/>
    </location>
</feature>
<evidence type="ECO:0000256" key="5">
    <source>
        <dbReference type="ARBA" id="ARBA00022723"/>
    </source>
</evidence>
<feature type="region of interest" description="Knob domain" evidence="10">
    <location>
        <begin position="479"/>
        <end position="1728"/>
    </location>
</feature>
<feature type="binding site" evidence="10">
    <location>
        <begin position="341"/>
        <end position="342"/>
    </location>
    <ligand>
        <name>ATP</name>
        <dbReference type="ChEBI" id="CHEBI:30616"/>
    </ligand>
</feature>
<dbReference type="SUPFAM" id="SSF56112">
    <property type="entry name" value="Protein kinase-like (PK-like)"/>
    <property type="match status" value="1"/>
</dbReference>
<feature type="compositionally biased region" description="Low complexity" evidence="11">
    <location>
        <begin position="1468"/>
        <end position="1482"/>
    </location>
</feature>
<reference evidence="15 16" key="1">
    <citation type="submission" date="2019-02" db="EMBL/GenBank/DDBJ databases">
        <title>Genome sequencing of the rare red list fungi Phellinidium pouzarii.</title>
        <authorList>
            <person name="Buettner E."/>
            <person name="Kellner H."/>
        </authorList>
    </citation>
    <scope>NUCLEOTIDE SEQUENCE [LARGE SCALE GENOMIC DNA]</scope>
    <source>
        <strain evidence="15 16">DSM 108285</strain>
    </source>
</reference>
<protein>
    <recommendedName>
        <fullName evidence="10">PAN2-PAN3 deadenylation complex subunit PAN3</fullName>
    </recommendedName>
    <alternativeName>
        <fullName evidence="10">PAB1P-dependent poly(A)-specific ribonuclease</fullName>
    </alternativeName>
    <alternativeName>
        <fullName evidence="10">Poly(A)-nuclease deadenylation complex subunit 3</fullName>
        <shortName evidence="10">PAN deadenylation complex subunit 3</shortName>
    </alternativeName>
</protein>
<gene>
    <name evidence="10" type="primary">PAN3</name>
    <name evidence="15" type="ORF">EW145_g3287</name>
</gene>
<dbReference type="GO" id="GO:0006397">
    <property type="term" value="P:mRNA processing"/>
    <property type="evidence" value="ECO:0007669"/>
    <property type="project" value="UniProtKB-KW"/>
</dbReference>
<proteinExistence type="inferred from homology"/>
<feature type="region of interest" description="Disordered" evidence="11">
    <location>
        <begin position="610"/>
        <end position="630"/>
    </location>
</feature>
<comment type="subunit">
    <text evidence="10">Homodimer. Forms a heterotrimer with a catalytic subunit PAN2 to form the poly(A)-nuclease (PAN) deadenylation complex. Interacts (via PAM-2 motif) with poly(A)-binding protein PAB1 (via PABC domain), conferring substrate specificity of the enzyme complex.</text>
</comment>
<feature type="compositionally biased region" description="Basic and acidic residues" evidence="11">
    <location>
        <begin position="1325"/>
        <end position="1341"/>
    </location>
</feature>
<evidence type="ECO:0000259" key="14">
    <source>
        <dbReference type="Pfam" id="PF22600"/>
    </source>
</evidence>
<dbReference type="Gene3D" id="3.30.460.10">
    <property type="entry name" value="Beta Polymerase, domain 2"/>
    <property type="match status" value="1"/>
</dbReference>
<feature type="compositionally biased region" description="Low complexity" evidence="11">
    <location>
        <begin position="1583"/>
        <end position="1595"/>
    </location>
</feature>
<feature type="compositionally biased region" description="Low complexity" evidence="11">
    <location>
        <begin position="1211"/>
        <end position="1225"/>
    </location>
</feature>
<feature type="domain" description="PAP-associated" evidence="12">
    <location>
        <begin position="877"/>
        <end position="940"/>
    </location>
</feature>
<dbReference type="InterPro" id="IPR041332">
    <property type="entry name" value="Pan3_CK"/>
</dbReference>
<comment type="caution">
    <text evidence="15">The sequence shown here is derived from an EMBL/GenBank/DDBJ whole genome shotgun (WGS) entry which is preliminary data.</text>
</comment>
<feature type="region of interest" description="Disordered" evidence="11">
    <location>
        <begin position="1507"/>
        <end position="1680"/>
    </location>
</feature>
<dbReference type="Pfam" id="PF22600">
    <property type="entry name" value="MTPAP-like_central"/>
    <property type="match status" value="1"/>
</dbReference>
<organism evidence="15 16">
    <name type="scientific">Phellinidium pouzarii</name>
    <dbReference type="NCBI Taxonomy" id="167371"/>
    <lineage>
        <taxon>Eukaryota</taxon>
        <taxon>Fungi</taxon>
        <taxon>Dikarya</taxon>
        <taxon>Basidiomycota</taxon>
        <taxon>Agaricomycotina</taxon>
        <taxon>Agaricomycetes</taxon>
        <taxon>Hymenochaetales</taxon>
        <taxon>Hymenochaetaceae</taxon>
        <taxon>Phellinidium</taxon>
    </lineage>
</organism>
<dbReference type="GO" id="GO:0016779">
    <property type="term" value="F:nucleotidyltransferase activity"/>
    <property type="evidence" value="ECO:0007669"/>
    <property type="project" value="UniProtKB-ARBA"/>
</dbReference>
<dbReference type="Proteomes" id="UP000308199">
    <property type="component" value="Unassembled WGS sequence"/>
</dbReference>
<comment type="domain">
    <text evidence="10">Contains a pseudokinase domain. The protein kinase domain is predicted to be catalytically inactive because some of the residues important for catalytic activity are substituted and it lacks the equivalent of the binding site for a peptide substrate. However, it has retained an ATP-binding site and ATP-binding is required for mRNA degradation, stimulating the activity of the PAN2 nuclease in vitro. The nucleotide-binding site is juxtaposed to the RNase active site of PAN2 in the complex and may actually bind nucleosides of a poly(A) RNA rather than ATP, feeding the poly(A)-tail to the active site of the deadenylase and thus increasing the efficiency with which this distributive enzyme degrades oligo(A) RNAs.</text>
</comment>
<dbReference type="Gene3D" id="1.10.510.10">
    <property type="entry name" value="Transferase(Phosphotransferase) domain 1"/>
    <property type="match status" value="1"/>
</dbReference>
<dbReference type="HAMAP" id="MF_03181">
    <property type="entry name" value="PAN3"/>
    <property type="match status" value="1"/>
</dbReference>
<keyword evidence="6 10" id="KW-0547">Nucleotide-binding</keyword>
<dbReference type="Gene3D" id="1.20.5.5160">
    <property type="match status" value="1"/>
</dbReference>
<dbReference type="GO" id="GO:0046872">
    <property type="term" value="F:metal ion binding"/>
    <property type="evidence" value="ECO:0007669"/>
    <property type="project" value="UniProtKB-KW"/>
</dbReference>
<dbReference type="InterPro" id="IPR030844">
    <property type="entry name" value="PAN3"/>
</dbReference>
<evidence type="ECO:0000256" key="10">
    <source>
        <dbReference type="HAMAP-Rule" id="MF_03181"/>
    </source>
</evidence>
<feature type="domain" description="Poly(A) RNA polymerase mitochondrial-like central palm" evidence="14">
    <location>
        <begin position="642"/>
        <end position="780"/>
    </location>
</feature>
<dbReference type="GO" id="GO:0000932">
    <property type="term" value="C:P-body"/>
    <property type="evidence" value="ECO:0007669"/>
    <property type="project" value="TreeGrafter"/>
</dbReference>
<evidence type="ECO:0000256" key="8">
    <source>
        <dbReference type="ARBA" id="ARBA00022842"/>
    </source>
</evidence>
<comment type="subcellular location">
    <subcellularLocation>
        <location evidence="1 10">Cytoplasm</location>
    </subcellularLocation>
</comment>
<evidence type="ECO:0000256" key="1">
    <source>
        <dbReference type="ARBA" id="ARBA00004496"/>
    </source>
</evidence>
<keyword evidence="7 10" id="KW-0067">ATP-binding</keyword>
<dbReference type="InterPro" id="IPR054708">
    <property type="entry name" value="MTPAP-like_central"/>
</dbReference>
<feature type="region of interest" description="Disordered" evidence="11">
    <location>
        <begin position="1035"/>
        <end position="1080"/>
    </location>
</feature>
<feature type="compositionally biased region" description="Low complexity" evidence="11">
    <location>
        <begin position="1382"/>
        <end position="1409"/>
    </location>
</feature>
<accession>A0A4S4L958</accession>
<evidence type="ECO:0000256" key="4">
    <source>
        <dbReference type="ARBA" id="ARBA00022664"/>
    </source>
</evidence>
<dbReference type="OrthoDB" id="407432at2759"/>
<comment type="similarity">
    <text evidence="2">Belongs to the DNA polymerase type-B-like family.</text>
</comment>
<evidence type="ECO:0000256" key="2">
    <source>
        <dbReference type="ARBA" id="ARBA00008593"/>
    </source>
</evidence>
<keyword evidence="5" id="KW-0479">Metal-binding</keyword>
<evidence type="ECO:0000256" key="3">
    <source>
        <dbReference type="ARBA" id="ARBA00022490"/>
    </source>
</evidence>
<dbReference type="Gene3D" id="1.10.287.3700">
    <property type="match status" value="1"/>
</dbReference>
<feature type="region of interest" description="Disordered" evidence="11">
    <location>
        <begin position="1296"/>
        <end position="1409"/>
    </location>
</feature>
<dbReference type="Pfam" id="PF18101">
    <property type="entry name" value="Pan3_CK"/>
    <property type="match status" value="1"/>
</dbReference>
<dbReference type="PANTHER" id="PTHR12272:SF11">
    <property type="entry name" value="PAN2-PAN3 DEADENYLATION COMPLEX SUBUNIT PAN3"/>
    <property type="match status" value="1"/>
</dbReference>
<comment type="domain">
    <text evidence="10">The N-terminal zinc finger binds to poly(A) RNA.</text>
</comment>
<dbReference type="GO" id="GO:0000289">
    <property type="term" value="P:nuclear-transcribed mRNA poly(A) tail shortening"/>
    <property type="evidence" value="ECO:0007669"/>
    <property type="project" value="UniProtKB-UniRule"/>
</dbReference>
<keyword evidence="4 10" id="KW-0507">mRNA processing</keyword>
<dbReference type="InterPro" id="IPR002058">
    <property type="entry name" value="PAP_assoc"/>
</dbReference>
<dbReference type="SUPFAM" id="SSF81631">
    <property type="entry name" value="PAP/OAS1 substrate-binding domain"/>
    <property type="match status" value="1"/>
</dbReference>
<dbReference type="FunFam" id="1.10.287.3700:FF:000001">
    <property type="entry name" value="PAN2-PAN3 deadenylation complex subunit PAN3"/>
    <property type="match status" value="1"/>
</dbReference>
<evidence type="ECO:0000259" key="12">
    <source>
        <dbReference type="Pfam" id="PF03828"/>
    </source>
</evidence>
<feature type="coiled-coil region" evidence="10">
    <location>
        <begin position="440"/>
        <end position="478"/>
    </location>
</feature>
<feature type="domain" description="Pan3 C-terminal knob" evidence="13">
    <location>
        <begin position="431"/>
        <end position="567"/>
    </location>
</feature>
<dbReference type="GO" id="GO:0031251">
    <property type="term" value="C:PAN complex"/>
    <property type="evidence" value="ECO:0007669"/>
    <property type="project" value="UniProtKB-UniRule"/>
</dbReference>
<feature type="compositionally biased region" description="Low complexity" evidence="11">
    <location>
        <begin position="1296"/>
        <end position="1314"/>
    </location>
</feature>
<evidence type="ECO:0000259" key="13">
    <source>
        <dbReference type="Pfam" id="PF18101"/>
    </source>
</evidence>
<dbReference type="EMBL" id="SGPK01000136">
    <property type="protein sequence ID" value="THH07581.1"/>
    <property type="molecule type" value="Genomic_DNA"/>
</dbReference>
<sequence length="1728" mass="190847">MKGKAVCISTRRFRGEIPQIADPASTQDEENGIATATFPAQAVNAPVFVPRSVASPQRTERAVASPPPSLTGGNEMYDLYEHSEPSPDSTGRGSLDGLVQQVEYMNFADYGDQTDDHMLMQQDYNGVSMDPFYQPQQFIRHPLDYHLYTLPVPTTEGRKFFISDNIREELLRRAERMYMGAPPGLPLPEEVQGYHSLVPLEIASPDKKKFGSWNSTVYKAIKISDGRAYVLRRIENFRLMNEQAFGALDKWTKIRHPNIVSVREAFTSRAFGDNSLVVAYDFHPNGQSLADAHFKKTPYQGGRVQSERISEATLWTYIFQIASAMKVVHEAGLAVRMVDASKILITGQNRLRISSCAIFDILLYDSRQDQLLMQQEDMIMFAKLIMSLACNNPSAVSNVHKSLDQIHRAYPGAIKDVIHFLMKTPGPMKNIQGLFDAFGGKLVTELDAAHTSIDSLEGELMGELENARLVRLLCKFGFINERPEFDRDPRWSETGDRYIIKLFRDYVFHSVDENGNPVMNLGHVLTNLNKLDAGSDERLMLVSRDEQSCLVVTYREVRNCIEAAFSCLLSSTFTTEPRVLEVVVDHSRHSDTLMTSYARNHAPVNISPGVHSHQHPHFASGPSQHMPVHGHGQRRHRFVTDLSQCLLDFVVQLLPTAEELAVKEDVRKLLERLIRTIEVDSRLLSFGSTANGFSLRNSDMDLCCLIDSEERLSATDLVTMVGDLLERETKFHVKPLPHARIPIVKLSLDPSPGLPLGIACDIGFENRLALENTRLLLCYSMVDPTRVRTLVLFLKVWSKRRKINSPYQGTLSSYGYVLLVIYFLVHVKNPPVLPNLQQIPPLRPIPAEEYHMGERNIWFFDDIELLRQKWKSSNTESVAELLIDFFRYYARDFSYNTGVASIRAGLLKKDVKGWQNDTDPRFKDGRERNRLCIEDPFEVDYNVARCVTKDGLYLIRGEFMRASRILQVRPERAYYALAQLCEERDESVMKLTAAHNTLYVPPRLSFPPQTPYSIGSNSFRPNSTSERERLSPLLRPLAEDTPTIPPHVHSKIPPEHMAPKRTKWTSPPPPEAPDADRSSFESRLGFGLSLATAATDARELEKAYQSSSSNSEILSDDGDIHSDIALDDDVKSVRSFTGEPSTQLLLEHPEEARLPFSPSSSVPHRLSEVFSAGAPLYMMYQQAKTRSQIEAMPTSFAPTHAHGKSDGLRRSNSGPARAGNAAGPRVHLSPSAQIPLPFNVPLPPSPVHTAPHSATSSPTIYYETNVHRMPNAAYTTSSSTPSSPVNPPPMYQQQYHVAHAHAQAQAQAYGQSHQVSEVSSSLARSMDDSPGLDRRPTKPADSKPASPMMQSPSSPTARPLHVHTHSNSTIVGPRTPAASSFSLAQIQTQSTSSLSQQSSPSHSPSFPHASLMRLPALPAISSNYTSPRSIIPSAYGSSPRLFSANVSSPQPGSPHLSSHLPHLERRQSQSGISSQSVQSQAQLPVSGLSTTTGASLAFDLASPAVSPVSSASASSHGGSASGSASIASVSAGSGGSKSPFSSTSPRAADLSSPRAPSPERRLHKQAHELPPHPHQPSHREHNSQSQYQHSHNQSHPSFGVPRPGKITRPVRARVPLTSGREDATPGETERTNESGLSEVLSPRSPCLPRAHPNAPQGTEQSGSVEREVSPISEPAVSGSQEFKLAVDTEGHRVVEKASESLMSTSEVTESMGEERVSESVEKILVQAH</sequence>
<feature type="binding site" evidence="10">
    <location>
        <begin position="281"/>
        <end position="288"/>
    </location>
    <ligand>
        <name>ATP</name>
        <dbReference type="ChEBI" id="CHEBI:30616"/>
    </ligand>
</feature>
<dbReference type="CDD" id="cd05402">
    <property type="entry name" value="NT_PAP_TUTase"/>
    <property type="match status" value="1"/>
</dbReference>
<comment type="similarity">
    <text evidence="10">Belongs to the protein kinase superfamily. PAN3 family.</text>
</comment>
<feature type="compositionally biased region" description="Basic and acidic residues" evidence="11">
    <location>
        <begin position="1557"/>
        <end position="1582"/>
    </location>
</feature>
<dbReference type="GO" id="GO:0008143">
    <property type="term" value="F:poly(A) binding"/>
    <property type="evidence" value="ECO:0007669"/>
    <property type="project" value="TreeGrafter"/>
</dbReference>
<dbReference type="Pfam" id="PF03828">
    <property type="entry name" value="PAP_assoc"/>
    <property type="match status" value="1"/>
</dbReference>
<feature type="region of interest" description="Disordered" evidence="11">
    <location>
        <begin position="1272"/>
        <end position="1291"/>
    </location>
</feature>
<feature type="compositionally biased region" description="Low complexity" evidence="11">
    <location>
        <begin position="1507"/>
        <end position="1544"/>
    </location>
</feature>
<dbReference type="InterPro" id="IPR043519">
    <property type="entry name" value="NT_sf"/>
</dbReference>
<feature type="compositionally biased region" description="Basic and acidic residues" evidence="11">
    <location>
        <begin position="1619"/>
        <end position="1632"/>
    </location>
</feature>
<dbReference type="GO" id="GO:0005524">
    <property type="term" value="F:ATP binding"/>
    <property type="evidence" value="ECO:0007669"/>
    <property type="project" value="UniProtKB-UniRule"/>
</dbReference>
<evidence type="ECO:0000256" key="6">
    <source>
        <dbReference type="ARBA" id="ARBA00022741"/>
    </source>
</evidence>
<evidence type="ECO:0000313" key="16">
    <source>
        <dbReference type="Proteomes" id="UP000308199"/>
    </source>
</evidence>
<feature type="region of interest" description="Disordered" evidence="11">
    <location>
        <begin position="1442"/>
        <end position="1484"/>
    </location>
</feature>
<comment type="caution">
    <text evidence="10">Lacks conserved residue(s) required for the propagation of feature annotation.</text>
</comment>
<keyword evidence="8" id="KW-0460">Magnesium</keyword>
<dbReference type="InterPro" id="IPR011009">
    <property type="entry name" value="Kinase-like_dom_sf"/>
</dbReference>
<keyword evidence="16" id="KW-1185">Reference proteome</keyword>
<dbReference type="Gene3D" id="1.10.1410.10">
    <property type="match status" value="1"/>
</dbReference>
<comment type="function">
    <text evidence="10">Regulatory subunit of the poly(A)-nuclease (PAN) deadenylation complex, one of two cytoplasmic mRNA deadenylases involved in mRNA turnover. PAN specifically shortens poly(A) tails of RNA and the activity is stimulated by poly(A)-binding protein PAB1. PAN deadenylation is followed by rapid degradation of the shortened mRNA tails by the CCR4-NOT complex. Deadenylated mRNAs are then degraded by two alternative mechanisms, namely exosome-mediated 3'-5' exonucleolytic degradation, or deadenlyation-dependent mRNA decaping and subsequent 5'-3' exonucleolytic degradation by XRN1. May also be involved in post-transcriptional maturation of mRNA poly(A) tails. PAN3 acts as a positive regulator for PAN activity, recruiting the catalytic subunit PAN2 to mRNA via its interaction with RNA and with PAB1.</text>
</comment>
<evidence type="ECO:0000256" key="11">
    <source>
        <dbReference type="SAM" id="MobiDB-lite"/>
    </source>
</evidence>
<keyword evidence="9 10" id="KW-0175">Coiled coil</keyword>
<dbReference type="SUPFAM" id="SSF81301">
    <property type="entry name" value="Nucleotidyltransferase"/>
    <property type="match status" value="1"/>
</dbReference>